<dbReference type="InterPro" id="IPR045254">
    <property type="entry name" value="Nit1/2_C-N_Hydrolase"/>
</dbReference>
<accession>A0ABV0BLV9</accession>
<dbReference type="GO" id="GO:0016787">
    <property type="term" value="F:hydrolase activity"/>
    <property type="evidence" value="ECO:0007669"/>
    <property type="project" value="UniProtKB-KW"/>
</dbReference>
<dbReference type="PROSITE" id="PS50263">
    <property type="entry name" value="CN_HYDROLASE"/>
    <property type="match status" value="1"/>
</dbReference>
<evidence type="ECO:0000256" key="1">
    <source>
        <dbReference type="ARBA" id="ARBA00010613"/>
    </source>
</evidence>
<dbReference type="Gene3D" id="3.60.110.10">
    <property type="entry name" value="Carbon-nitrogen hydrolase"/>
    <property type="match status" value="1"/>
</dbReference>
<sequence length="276" mass="30444">MSVSFKAACIQMQSTRDPSTNRDTVVKLASEAANLGADYIQTPEMTNILDRNRDTFRARVTTEDNDIVLAALCDLARQRQVTIHIGSLAIVDGEQYANRAYVINSKGDICARYTKIHLFDVDLPNGERWHESATYKGGAQAVVTELPFGLLGLSICYDLRFPNLYRQLSQAGAICLTAPSSFTKQTGEAHWHILQRARAIENGAFMISAAQAGLHEDGRQTYGHSIIIDPWGRILAEADTILGIIMAEIHTSAVADARQRIPSLSHDRPYAILNMS</sequence>
<organism evidence="4 5">
    <name type="scientific">Hohaiivirga grylli</name>
    <dbReference type="NCBI Taxonomy" id="3133970"/>
    <lineage>
        <taxon>Bacteria</taxon>
        <taxon>Pseudomonadati</taxon>
        <taxon>Pseudomonadota</taxon>
        <taxon>Alphaproteobacteria</taxon>
        <taxon>Hyphomicrobiales</taxon>
        <taxon>Methylobacteriaceae</taxon>
        <taxon>Hohaiivirga</taxon>
    </lineage>
</organism>
<dbReference type="Pfam" id="PF00795">
    <property type="entry name" value="CN_hydrolase"/>
    <property type="match status" value="1"/>
</dbReference>
<dbReference type="InterPro" id="IPR003010">
    <property type="entry name" value="C-N_Hydrolase"/>
</dbReference>
<comment type="similarity">
    <text evidence="1">Belongs to the carbon-nitrogen hydrolase superfamily. NIT1/NIT2 family.</text>
</comment>
<dbReference type="PROSITE" id="PS01227">
    <property type="entry name" value="UPF0012"/>
    <property type="match status" value="1"/>
</dbReference>
<dbReference type="InterPro" id="IPR001110">
    <property type="entry name" value="UPF0012_CS"/>
</dbReference>
<keyword evidence="5" id="KW-1185">Reference proteome</keyword>
<evidence type="ECO:0000259" key="3">
    <source>
        <dbReference type="PROSITE" id="PS50263"/>
    </source>
</evidence>
<dbReference type="SUPFAM" id="SSF56317">
    <property type="entry name" value="Carbon-nitrogen hydrolase"/>
    <property type="match status" value="1"/>
</dbReference>
<evidence type="ECO:0000313" key="5">
    <source>
        <dbReference type="Proteomes" id="UP001418637"/>
    </source>
</evidence>
<comment type="caution">
    <text evidence="4">The sequence shown here is derived from an EMBL/GenBank/DDBJ whole genome shotgun (WGS) entry which is preliminary data.</text>
</comment>
<evidence type="ECO:0000256" key="2">
    <source>
        <dbReference type="ARBA" id="ARBA00022801"/>
    </source>
</evidence>
<gene>
    <name evidence="4" type="ORF">WJT86_11440</name>
</gene>
<evidence type="ECO:0000313" key="4">
    <source>
        <dbReference type="EMBL" id="MEN3931667.1"/>
    </source>
</evidence>
<dbReference type="InterPro" id="IPR036526">
    <property type="entry name" value="C-N_Hydrolase_sf"/>
</dbReference>
<dbReference type="EMBL" id="JBBYXI010000004">
    <property type="protein sequence ID" value="MEN3931667.1"/>
    <property type="molecule type" value="Genomic_DNA"/>
</dbReference>
<feature type="domain" description="CN hydrolase" evidence="3">
    <location>
        <begin position="5"/>
        <end position="251"/>
    </location>
</feature>
<dbReference type="PANTHER" id="PTHR23088">
    <property type="entry name" value="NITRILASE-RELATED"/>
    <property type="match status" value="1"/>
</dbReference>
<dbReference type="Proteomes" id="UP001418637">
    <property type="component" value="Unassembled WGS sequence"/>
</dbReference>
<dbReference type="CDD" id="cd07572">
    <property type="entry name" value="nit"/>
    <property type="match status" value="1"/>
</dbReference>
<proteinExistence type="inferred from homology"/>
<reference evidence="4 5" key="1">
    <citation type="submission" date="2024-04" db="EMBL/GenBank/DDBJ databases">
        <title>A novel species isolated from cricket.</title>
        <authorList>
            <person name="Wang H.-C."/>
        </authorList>
    </citation>
    <scope>NUCLEOTIDE SEQUENCE [LARGE SCALE GENOMIC DNA]</scope>
    <source>
        <strain evidence="4 5">WL0021</strain>
    </source>
</reference>
<dbReference type="RefSeq" id="WP_346337709.1">
    <property type="nucleotide sequence ID" value="NZ_JBBYXI010000004.1"/>
</dbReference>
<keyword evidence="2 4" id="KW-0378">Hydrolase</keyword>
<dbReference type="PANTHER" id="PTHR23088:SF27">
    <property type="entry name" value="DEAMINATED GLUTATHIONE AMIDASE"/>
    <property type="match status" value="1"/>
</dbReference>
<protein>
    <submittedName>
        <fullName evidence="4">Carbon-nitrogen hydrolase family protein</fullName>
    </submittedName>
</protein>
<name>A0ABV0BLV9_9HYPH</name>